<dbReference type="EC" id="7.1.1.-" evidence="5"/>
<dbReference type="PRINTS" id="PR01434">
    <property type="entry name" value="NADHDHGNASE5"/>
</dbReference>
<feature type="domain" description="NADH:quinone oxidoreductase/Mrp antiporter transmembrane" evidence="7">
    <location>
        <begin position="129"/>
        <end position="423"/>
    </location>
</feature>
<dbReference type="GO" id="GO:0042773">
    <property type="term" value="P:ATP synthesis coupled electron transport"/>
    <property type="evidence" value="ECO:0007669"/>
    <property type="project" value="InterPro"/>
</dbReference>
<evidence type="ECO:0000256" key="5">
    <source>
        <dbReference type="HAMAP-Rule" id="MF_00445"/>
    </source>
</evidence>
<dbReference type="InterPro" id="IPR001750">
    <property type="entry name" value="ND/Mrp_TM"/>
</dbReference>
<evidence type="ECO:0000313" key="9">
    <source>
        <dbReference type="Proteomes" id="UP000295765"/>
    </source>
</evidence>
<name>A0A4R2LA49_9GAMM</name>
<comment type="catalytic activity">
    <reaction evidence="5">
        <text>a quinone + NADH + 5 H(+)(in) = a quinol + NAD(+) + 4 H(+)(out)</text>
        <dbReference type="Rhea" id="RHEA:57888"/>
        <dbReference type="ChEBI" id="CHEBI:15378"/>
        <dbReference type="ChEBI" id="CHEBI:24646"/>
        <dbReference type="ChEBI" id="CHEBI:57540"/>
        <dbReference type="ChEBI" id="CHEBI:57945"/>
        <dbReference type="ChEBI" id="CHEBI:132124"/>
    </reaction>
</comment>
<feature type="transmembrane region" description="Helical" evidence="5">
    <location>
        <begin position="399"/>
        <end position="429"/>
    </location>
</feature>
<keyword evidence="5" id="KW-0520">NAD</keyword>
<feature type="transmembrane region" description="Helical" evidence="5">
    <location>
        <begin position="110"/>
        <end position="127"/>
    </location>
</feature>
<dbReference type="GO" id="GO:0048038">
    <property type="term" value="F:quinone binding"/>
    <property type="evidence" value="ECO:0007669"/>
    <property type="project" value="UniProtKB-KW"/>
</dbReference>
<feature type="transmembrane region" description="Helical" evidence="5">
    <location>
        <begin position="245"/>
        <end position="266"/>
    </location>
</feature>
<keyword evidence="5" id="KW-1278">Translocase</keyword>
<feature type="transmembrane region" description="Helical" evidence="5">
    <location>
        <begin position="278"/>
        <end position="297"/>
    </location>
</feature>
<dbReference type="EMBL" id="SLWY01000003">
    <property type="protein sequence ID" value="TCO83069.1"/>
    <property type="molecule type" value="Genomic_DNA"/>
</dbReference>
<evidence type="ECO:0000259" key="7">
    <source>
        <dbReference type="Pfam" id="PF00361"/>
    </source>
</evidence>
<sequence length="482" mass="51465">MGIPMTFVPPDFVSVMPEIFVLSMACAVLVIDVFLKDEQRGITFGLCQLTLLGALLLTLIGYGTDTTVTFNGHFIRDAMGDVLKVGIYVAIAMVLLFSRDYLIARGIHRGEYYVLALLGVLGMMVMVSAASFLTAYLGLELLSLSLYALVAFDRDNAQCSEAAMKYFVLGALASGMLLYGISMIYGTTGSLDLRVVAGAAIENRDGSLLPALGVAFLVVGLAFKLGAVPFHMWLPDVYQGAPTSVTLYVGSAPKLAAFALLMRILVEGLGGLESDWQQMLIVLSVLSIAVGNVIAIAQTNIKRMLAYSTISHVGFILLGIIAGTADGYSAAMFYALTYVLTTVGSFGIIILAGRSGCEVENIQDLRGLNDRSPWFAFLMLVMMMSTAGIPFLVGFYAKFAVLMAIVNVGMVGLAVYAVVLSVVGAFYYLRVVKVMYFDKSEDSIPILAALDTKIVIGANGLILILLGLYPTGLMGVCISALQ</sequence>
<dbReference type="AlphaFoldDB" id="A0A4R2LA49"/>
<feature type="transmembrane region" description="Helical" evidence="5">
    <location>
        <begin position="304"/>
        <end position="325"/>
    </location>
</feature>
<comment type="subcellular location">
    <subcellularLocation>
        <location evidence="5">Cell membrane</location>
        <topology evidence="5">Multi-pass membrane protein</topology>
    </subcellularLocation>
    <subcellularLocation>
        <location evidence="1">Endomembrane system</location>
        <topology evidence="1">Multi-pass membrane protein</topology>
    </subcellularLocation>
    <subcellularLocation>
        <location evidence="6">Membrane</location>
        <topology evidence="6">Multi-pass membrane protein</topology>
    </subcellularLocation>
</comment>
<evidence type="ECO:0000256" key="2">
    <source>
        <dbReference type="ARBA" id="ARBA00022692"/>
    </source>
</evidence>
<dbReference type="GO" id="GO:0008137">
    <property type="term" value="F:NADH dehydrogenase (ubiquinone) activity"/>
    <property type="evidence" value="ECO:0007669"/>
    <property type="project" value="InterPro"/>
</dbReference>
<protein>
    <recommendedName>
        <fullName evidence="5">NADH-quinone oxidoreductase subunit N</fullName>
        <ecNumber evidence="5">7.1.1.-</ecNumber>
    </recommendedName>
    <alternativeName>
        <fullName evidence="5">NADH dehydrogenase I subunit N</fullName>
    </alternativeName>
    <alternativeName>
        <fullName evidence="5">NDH-1 subunit N</fullName>
    </alternativeName>
</protein>
<accession>A0A4R2LA49</accession>
<feature type="transmembrane region" description="Helical" evidence="5">
    <location>
        <begin position="12"/>
        <end position="35"/>
    </location>
</feature>
<evidence type="ECO:0000256" key="4">
    <source>
        <dbReference type="ARBA" id="ARBA00023136"/>
    </source>
</evidence>
<feature type="transmembrane region" description="Helical" evidence="5">
    <location>
        <begin position="331"/>
        <end position="353"/>
    </location>
</feature>
<dbReference type="Proteomes" id="UP000295765">
    <property type="component" value="Unassembled WGS sequence"/>
</dbReference>
<keyword evidence="5" id="KW-1003">Cell membrane</keyword>
<dbReference type="InterPro" id="IPR010096">
    <property type="entry name" value="NADH-Q_OxRdtase_suN/2"/>
</dbReference>
<feature type="transmembrane region" description="Helical" evidence="5">
    <location>
        <begin position="82"/>
        <end position="98"/>
    </location>
</feature>
<keyword evidence="3 5" id="KW-1133">Transmembrane helix</keyword>
<comment type="function">
    <text evidence="5">NDH-1 shuttles electrons from NADH, via FMN and iron-sulfur (Fe-S) centers, to quinones in the respiratory chain. The immediate electron acceptor for the enzyme in this species is believed to be ubiquinone. Couples the redox reaction to proton translocation (for every two electrons transferred, four hydrogen ions are translocated across the cytoplasmic membrane), and thus conserves the redox energy in a proton gradient.</text>
</comment>
<reference evidence="8 9" key="1">
    <citation type="submission" date="2019-03" db="EMBL/GenBank/DDBJ databases">
        <title>Genomic Encyclopedia of Type Strains, Phase IV (KMG-IV): sequencing the most valuable type-strain genomes for metagenomic binning, comparative biology and taxonomic classification.</title>
        <authorList>
            <person name="Goeker M."/>
        </authorList>
    </citation>
    <scope>NUCLEOTIDE SEQUENCE [LARGE SCALE GENOMIC DNA]</scope>
    <source>
        <strain evidence="8 9">DSM 25287</strain>
    </source>
</reference>
<feature type="transmembrane region" description="Helical" evidence="5">
    <location>
        <begin position="461"/>
        <end position="481"/>
    </location>
</feature>
<dbReference type="HAMAP" id="MF_00445">
    <property type="entry name" value="NDH1_NuoN_1"/>
    <property type="match status" value="1"/>
</dbReference>
<keyword evidence="2 5" id="KW-0812">Transmembrane</keyword>
<feature type="transmembrane region" description="Helical" evidence="5">
    <location>
        <begin position="208"/>
        <end position="233"/>
    </location>
</feature>
<evidence type="ECO:0000256" key="1">
    <source>
        <dbReference type="ARBA" id="ARBA00004127"/>
    </source>
</evidence>
<comment type="similarity">
    <text evidence="5">Belongs to the complex I subunit 2 family.</text>
</comment>
<keyword evidence="5" id="KW-0813">Transport</keyword>
<evidence type="ECO:0000256" key="3">
    <source>
        <dbReference type="ARBA" id="ARBA00022989"/>
    </source>
</evidence>
<proteinExistence type="inferred from homology"/>
<keyword evidence="5" id="KW-0874">Quinone</keyword>
<dbReference type="GO" id="GO:0005886">
    <property type="term" value="C:plasma membrane"/>
    <property type="evidence" value="ECO:0007669"/>
    <property type="project" value="UniProtKB-SubCell"/>
</dbReference>
<feature type="transmembrane region" description="Helical" evidence="5">
    <location>
        <begin position="133"/>
        <end position="152"/>
    </location>
</feature>
<keyword evidence="9" id="KW-1185">Reference proteome</keyword>
<feature type="transmembrane region" description="Helical" evidence="5">
    <location>
        <begin position="164"/>
        <end position="188"/>
    </location>
</feature>
<dbReference type="NCBIfam" id="TIGR01770">
    <property type="entry name" value="NDH_I_N"/>
    <property type="match status" value="1"/>
</dbReference>
<dbReference type="PANTHER" id="PTHR22773">
    <property type="entry name" value="NADH DEHYDROGENASE"/>
    <property type="match status" value="1"/>
</dbReference>
<gene>
    <name evidence="5" type="primary">nuoN</name>
    <name evidence="8" type="ORF">EV699_103118</name>
</gene>
<evidence type="ECO:0000313" key="8">
    <source>
        <dbReference type="EMBL" id="TCO83069.1"/>
    </source>
</evidence>
<keyword evidence="5" id="KW-0830">Ubiquinone</keyword>
<comment type="caution">
    <text evidence="8">The sequence shown here is derived from an EMBL/GenBank/DDBJ whole genome shotgun (WGS) entry which is preliminary data.</text>
</comment>
<dbReference type="Pfam" id="PF00361">
    <property type="entry name" value="Proton_antipo_M"/>
    <property type="match status" value="1"/>
</dbReference>
<organism evidence="8 9">
    <name type="scientific">Plasticicumulans lactativorans</name>
    <dbReference type="NCBI Taxonomy" id="1133106"/>
    <lineage>
        <taxon>Bacteria</taxon>
        <taxon>Pseudomonadati</taxon>
        <taxon>Pseudomonadota</taxon>
        <taxon>Gammaproteobacteria</taxon>
        <taxon>Candidatus Competibacteraceae</taxon>
        <taxon>Plasticicumulans</taxon>
    </lineage>
</organism>
<dbReference type="NCBIfam" id="NF004442">
    <property type="entry name" value="PRK05777.1-5"/>
    <property type="match status" value="1"/>
</dbReference>
<comment type="subunit">
    <text evidence="5">NDH-1 is composed of 14 different subunits. Subunits NuoA, H, J, K, L, M, N constitute the membrane sector of the complex.</text>
</comment>
<keyword evidence="4 5" id="KW-0472">Membrane</keyword>
<feature type="transmembrane region" description="Helical" evidence="5">
    <location>
        <begin position="374"/>
        <end position="393"/>
    </location>
</feature>
<feature type="transmembrane region" description="Helical" evidence="5">
    <location>
        <begin position="42"/>
        <end position="62"/>
    </location>
</feature>
<evidence type="ECO:0000256" key="6">
    <source>
        <dbReference type="RuleBase" id="RU000320"/>
    </source>
</evidence>
<dbReference type="GO" id="GO:0012505">
    <property type="term" value="C:endomembrane system"/>
    <property type="evidence" value="ECO:0007669"/>
    <property type="project" value="UniProtKB-SubCell"/>
</dbReference>
<dbReference type="GO" id="GO:0050136">
    <property type="term" value="F:NADH dehydrogenase (quinone) (non-electrogenic) activity"/>
    <property type="evidence" value="ECO:0007669"/>
    <property type="project" value="UniProtKB-UniRule"/>
</dbReference>